<dbReference type="PANTHER" id="PTHR30336">
    <property type="entry name" value="INNER MEMBRANE PROTEIN, PROBABLE PERMEASE"/>
    <property type="match status" value="1"/>
</dbReference>
<dbReference type="InterPro" id="IPR051599">
    <property type="entry name" value="Cell_Envelope_Assoc"/>
</dbReference>
<feature type="domain" description="DUF218" evidence="2">
    <location>
        <begin position="117"/>
        <end position="278"/>
    </location>
</feature>
<evidence type="ECO:0000313" key="4">
    <source>
        <dbReference type="Proteomes" id="UP001595848"/>
    </source>
</evidence>
<keyword evidence="1" id="KW-1133">Transmembrane helix</keyword>
<dbReference type="InterPro" id="IPR003848">
    <property type="entry name" value="DUF218"/>
</dbReference>
<protein>
    <submittedName>
        <fullName evidence="3">YdcF family protein</fullName>
    </submittedName>
</protein>
<proteinExistence type="predicted"/>
<feature type="transmembrane region" description="Helical" evidence="1">
    <location>
        <begin position="39"/>
        <end position="59"/>
    </location>
</feature>
<keyword evidence="4" id="KW-1185">Reference proteome</keyword>
<dbReference type="Pfam" id="PF02698">
    <property type="entry name" value="DUF218"/>
    <property type="match status" value="1"/>
</dbReference>
<evidence type="ECO:0000259" key="2">
    <source>
        <dbReference type="Pfam" id="PF02698"/>
    </source>
</evidence>
<keyword evidence="1" id="KW-0472">Membrane</keyword>
<dbReference type="CDD" id="cd06259">
    <property type="entry name" value="YdcF-like"/>
    <property type="match status" value="1"/>
</dbReference>
<dbReference type="RefSeq" id="WP_217964279.1">
    <property type="nucleotide sequence ID" value="NZ_JAHTBN010000003.1"/>
</dbReference>
<feature type="transmembrane region" description="Helical" evidence="1">
    <location>
        <begin position="12"/>
        <end position="32"/>
    </location>
</feature>
<dbReference type="PANTHER" id="PTHR30336:SF4">
    <property type="entry name" value="ENVELOPE BIOGENESIS FACTOR ELYC"/>
    <property type="match status" value="1"/>
</dbReference>
<accession>A0ABV8NU92</accession>
<evidence type="ECO:0000313" key="3">
    <source>
        <dbReference type="EMBL" id="MFC4200471.1"/>
    </source>
</evidence>
<keyword evidence="1" id="KW-0812">Transmembrane</keyword>
<evidence type="ECO:0000256" key="1">
    <source>
        <dbReference type="SAM" id="Phobius"/>
    </source>
</evidence>
<dbReference type="EMBL" id="JBHSBV010000002">
    <property type="protein sequence ID" value="MFC4200471.1"/>
    <property type="molecule type" value="Genomic_DNA"/>
</dbReference>
<gene>
    <name evidence="3" type="ORF">ACFOY1_05855</name>
</gene>
<sequence length="287" mass="30479">MSASLIFTKSIALFLLFPGNLLFALLLALFLLKTRRRAWGLGVLWVCVLMLVVLAMPVVGQKLVSTVETVPPIAAAALPPPVAGVCGASGEGAELLAAPDAPAAPRAIASGPLQGAQAIVVISGDIDYHQAEYGGGSAGPSTLERIRYAAYLYCRSALPILVSGGIPVEGVSSADVMRRELTGLFRVPVRWAEGRSQNTAQNARYSWSLLHSQGIDTVVLVTSATHMPRALESFKRAGFRVIAAPTGFDTPPVMGLLDYIPQMSGLGLSNTALHEWIGRLWYDLRGM</sequence>
<comment type="caution">
    <text evidence="3">The sequence shown here is derived from an EMBL/GenBank/DDBJ whole genome shotgun (WGS) entry which is preliminary data.</text>
</comment>
<name>A0ABV8NU92_9BURK</name>
<reference evidence="4" key="1">
    <citation type="journal article" date="2019" name="Int. J. Syst. Evol. Microbiol.">
        <title>The Global Catalogue of Microorganisms (GCM) 10K type strain sequencing project: providing services to taxonomists for standard genome sequencing and annotation.</title>
        <authorList>
            <consortium name="The Broad Institute Genomics Platform"/>
            <consortium name="The Broad Institute Genome Sequencing Center for Infectious Disease"/>
            <person name="Wu L."/>
            <person name="Ma J."/>
        </authorList>
    </citation>
    <scope>NUCLEOTIDE SEQUENCE [LARGE SCALE GENOMIC DNA]</scope>
    <source>
        <strain evidence="4">LMG 24813</strain>
    </source>
</reference>
<organism evidence="3 4">
    <name type="scientific">Candidimonas humi</name>
    <dbReference type="NCBI Taxonomy" id="683355"/>
    <lineage>
        <taxon>Bacteria</taxon>
        <taxon>Pseudomonadati</taxon>
        <taxon>Pseudomonadota</taxon>
        <taxon>Betaproteobacteria</taxon>
        <taxon>Burkholderiales</taxon>
        <taxon>Alcaligenaceae</taxon>
        <taxon>Candidimonas</taxon>
    </lineage>
</organism>
<dbReference type="Proteomes" id="UP001595848">
    <property type="component" value="Unassembled WGS sequence"/>
</dbReference>